<evidence type="ECO:0008006" key="4">
    <source>
        <dbReference type="Google" id="ProtNLM"/>
    </source>
</evidence>
<evidence type="ECO:0000313" key="3">
    <source>
        <dbReference type="Proteomes" id="UP001626550"/>
    </source>
</evidence>
<dbReference type="AlphaFoldDB" id="A0ABD2Q7N3"/>
<sequence>MNARRNSALSEDWFTHKPADGRDTRPVSRARMSDREIRAKNLDEADVPIPVRLRTEEALKIALHSRSQKTESWHDYENNKNYYSARRPPRMGPNEAGREIAQKYLKSKDILSNSSKGDFETDDMRVARRPQTANCSASDWFYHDQNNTDTDPQQRPKVFHEGLEYALRNRGEQDLLIHDARPGTSGEVRPYACPSAESRENAHQSTCGENMAQVLGTVIPDSPPPATMGGATVKGAEGEYYRTRDREGFLKPGNEELQLPKSRLRPEAQEIMEKCSSSSAVSCLLQPSLANLGAQEHKVHHRLQSDEARQFLERQQSGVMSCFIGPEAQSTGCKYKNKILPRGLSSQEGFQTREKNLGAAAKELMTNCHLEPHAEATHKKMGVVPTASLTANLVPHNEEIIRKAPRLQGQDALEYASKQNSGFDMVSLMNYDVRS</sequence>
<evidence type="ECO:0000256" key="1">
    <source>
        <dbReference type="SAM" id="MobiDB-lite"/>
    </source>
</evidence>
<proteinExistence type="predicted"/>
<protein>
    <recommendedName>
        <fullName evidence="4">Prolactin receptor</fullName>
    </recommendedName>
</protein>
<comment type="caution">
    <text evidence="2">The sequence shown here is derived from an EMBL/GenBank/DDBJ whole genome shotgun (WGS) entry which is preliminary data.</text>
</comment>
<reference evidence="2 3" key="1">
    <citation type="submission" date="2024-11" db="EMBL/GenBank/DDBJ databases">
        <title>Adaptive evolution of stress response genes in parasites aligns with host niche diversity.</title>
        <authorList>
            <person name="Hahn C."/>
            <person name="Resl P."/>
        </authorList>
    </citation>
    <scope>NUCLEOTIDE SEQUENCE [LARGE SCALE GENOMIC DNA]</scope>
    <source>
        <strain evidence="2">EGGRZ-B1_66</strain>
        <tissue evidence="2">Body</tissue>
    </source>
</reference>
<feature type="compositionally biased region" description="Basic and acidic residues" evidence="1">
    <location>
        <begin position="13"/>
        <end position="31"/>
    </location>
</feature>
<keyword evidence="3" id="KW-1185">Reference proteome</keyword>
<name>A0ABD2Q7N3_9PLAT</name>
<evidence type="ECO:0000313" key="2">
    <source>
        <dbReference type="EMBL" id="KAL3315584.1"/>
    </source>
</evidence>
<feature type="region of interest" description="Disordered" evidence="1">
    <location>
        <begin position="1"/>
        <end position="31"/>
    </location>
</feature>
<dbReference type="Proteomes" id="UP001626550">
    <property type="component" value="Unassembled WGS sequence"/>
</dbReference>
<accession>A0ABD2Q7N3</accession>
<organism evidence="2 3">
    <name type="scientific">Cichlidogyrus casuarinus</name>
    <dbReference type="NCBI Taxonomy" id="1844966"/>
    <lineage>
        <taxon>Eukaryota</taxon>
        <taxon>Metazoa</taxon>
        <taxon>Spiralia</taxon>
        <taxon>Lophotrochozoa</taxon>
        <taxon>Platyhelminthes</taxon>
        <taxon>Monogenea</taxon>
        <taxon>Monopisthocotylea</taxon>
        <taxon>Dactylogyridea</taxon>
        <taxon>Ancyrocephalidae</taxon>
        <taxon>Cichlidogyrus</taxon>
    </lineage>
</organism>
<gene>
    <name evidence="2" type="ORF">Ciccas_005781</name>
</gene>
<dbReference type="EMBL" id="JBJKFK010000714">
    <property type="protein sequence ID" value="KAL3315584.1"/>
    <property type="molecule type" value="Genomic_DNA"/>
</dbReference>